<evidence type="ECO:0000313" key="2">
    <source>
        <dbReference type="EMBL" id="MQY15114.1"/>
    </source>
</evidence>
<feature type="compositionally biased region" description="Basic and acidic residues" evidence="1">
    <location>
        <begin position="216"/>
        <end position="230"/>
    </location>
</feature>
<dbReference type="Proteomes" id="UP000466345">
    <property type="component" value="Unassembled WGS sequence"/>
</dbReference>
<gene>
    <name evidence="2" type="ORF">SRB5_52920</name>
</gene>
<organism evidence="2 3">
    <name type="scientific">Streptomyces smaragdinus</name>
    <dbReference type="NCBI Taxonomy" id="2585196"/>
    <lineage>
        <taxon>Bacteria</taxon>
        <taxon>Bacillati</taxon>
        <taxon>Actinomycetota</taxon>
        <taxon>Actinomycetes</taxon>
        <taxon>Kitasatosporales</taxon>
        <taxon>Streptomycetaceae</taxon>
        <taxon>Streptomyces</taxon>
    </lineage>
</organism>
<evidence type="ECO:0000313" key="3">
    <source>
        <dbReference type="Proteomes" id="UP000466345"/>
    </source>
</evidence>
<accession>A0A7K0CQT6</accession>
<comment type="caution">
    <text evidence="2">The sequence shown here is derived from an EMBL/GenBank/DDBJ whole genome shotgun (WGS) entry which is preliminary data.</text>
</comment>
<feature type="compositionally biased region" description="Basic residues" evidence="1">
    <location>
        <begin position="42"/>
        <end position="58"/>
    </location>
</feature>
<reference evidence="2 3" key="1">
    <citation type="submission" date="2019-10" db="EMBL/GenBank/DDBJ databases">
        <title>Streptomyces smaragdinus sp. nov. and Streptomyces fabii sp. nov., isolated from the gut of fungus growing-termite Macrotermes natalensis.</title>
        <authorList>
            <person name="Schwitalla J."/>
            <person name="Benndorf R."/>
            <person name="Martin K."/>
            <person name="De Beer W."/>
            <person name="Kaster A.-K."/>
            <person name="Vollmers J."/>
            <person name="Poulsen M."/>
            <person name="Beemelmanns C."/>
        </authorList>
    </citation>
    <scope>NUCLEOTIDE SEQUENCE [LARGE SCALE GENOMIC DNA]</scope>
    <source>
        <strain evidence="2 3">RB5</strain>
    </source>
</reference>
<evidence type="ECO:0000256" key="1">
    <source>
        <dbReference type="SAM" id="MobiDB-lite"/>
    </source>
</evidence>
<feature type="compositionally biased region" description="Basic residues" evidence="1">
    <location>
        <begin position="205"/>
        <end position="215"/>
    </location>
</feature>
<name>A0A7K0CQT6_9ACTN</name>
<dbReference type="EMBL" id="WEGJ01000029">
    <property type="protein sequence ID" value="MQY15114.1"/>
    <property type="molecule type" value="Genomic_DNA"/>
</dbReference>
<feature type="region of interest" description="Disordered" evidence="1">
    <location>
        <begin position="25"/>
        <end position="91"/>
    </location>
</feature>
<protein>
    <submittedName>
        <fullName evidence="2">Uncharacterized protein</fullName>
    </submittedName>
</protein>
<feature type="compositionally biased region" description="Basic residues" evidence="1">
    <location>
        <begin position="244"/>
        <end position="253"/>
    </location>
</feature>
<sequence>MAGVGDGLGQADAAAELLVEVLGEQGGGPVADRSVPADHRRNPGRHQPCRQRVRHRNPGRGLRTAAVAGPGGQMPRHIRTGRGQAGGHERELRTWRQQRQQLARGRRTPFAEIVLHEQYRGGGCVGLLTPVVQSVAGQVHHRHPAQLRQSPPEVLGVTGILDHQVQTRPPGSPQDGHLLGLEVQLVLPPRRRRHKRHPEPEPAQIRRRTRTPHATRHSERRQLPSHEPLSRRGQQLEWGAQQRPLRRGRPRGRPHLEDQRPLRLVAQPGQLPQLTVQPPVQLTPHREQRLLHGTAAHGVHVLGGHGVEQIHVSALQHPT</sequence>
<dbReference type="AlphaFoldDB" id="A0A7K0CQT6"/>
<feature type="region of interest" description="Disordered" evidence="1">
    <location>
        <begin position="186"/>
        <end position="274"/>
    </location>
</feature>
<proteinExistence type="predicted"/>
<keyword evidence="3" id="KW-1185">Reference proteome</keyword>